<proteinExistence type="inferred from homology"/>
<keyword evidence="4" id="KW-1133">Transmembrane helix</keyword>
<dbReference type="NCBIfam" id="TIGR03718">
    <property type="entry name" value="R_switched_Alx"/>
    <property type="match status" value="1"/>
</dbReference>
<evidence type="ECO:0000256" key="4">
    <source>
        <dbReference type="ARBA" id="ARBA00022989"/>
    </source>
</evidence>
<dbReference type="Pfam" id="PF03741">
    <property type="entry name" value="TerC"/>
    <property type="match status" value="1"/>
</dbReference>
<dbReference type="InterPro" id="IPR022369">
    <property type="entry name" value="Integral_membrane_TerC_rswitch"/>
</dbReference>
<reference evidence="7" key="1">
    <citation type="submission" date="2020-01" db="EMBL/GenBank/DDBJ databases">
        <title>Phosphoaccumulans saitamaens gen. nov., sp. nov., a polyphosphate accumulating bacterium isolated from surface river water.</title>
        <authorList>
            <person name="Watanabe K."/>
            <person name="Suda W."/>
        </authorList>
    </citation>
    <scope>NUCLEOTIDE SEQUENCE [LARGE SCALE GENOMIC DNA]</scope>
    <source>
        <strain evidence="7">ICHIAU1</strain>
    </source>
</reference>
<evidence type="ECO:0000256" key="5">
    <source>
        <dbReference type="ARBA" id="ARBA00023136"/>
    </source>
</evidence>
<evidence type="ECO:0000313" key="6">
    <source>
        <dbReference type="EMBL" id="BBU68810.1"/>
    </source>
</evidence>
<dbReference type="RefSeq" id="WP_162050438.1">
    <property type="nucleotide sequence ID" value="NZ_AP019011.1"/>
</dbReference>
<dbReference type="PANTHER" id="PTHR30238:SF0">
    <property type="entry name" value="THYLAKOID MEMBRANE PROTEIN TERC, CHLOROPLASTIC"/>
    <property type="match status" value="1"/>
</dbReference>
<accession>A0A679HV91</accession>
<dbReference type="AlphaFoldDB" id="A0A679HV91"/>
<protein>
    <submittedName>
        <fullName evidence="6">Membrane protein</fullName>
    </submittedName>
</protein>
<evidence type="ECO:0000256" key="3">
    <source>
        <dbReference type="ARBA" id="ARBA00022692"/>
    </source>
</evidence>
<sequence length="324" mass="36124">MPLSSIPNIDSPFAWIALFIFVAAALAADFMMLRQQGSRVISFKDALRWSVIWIALAMVFCGGLWLTLDLSDGRALADVKAGEFLTGYIIEKSLSVDNLFVFLMLFNAFKVPLPQQKKALMIGIIAAIILRILLILVGAWLISRFSWVMYIFGVFLLYTGVKMVVAEEEEPDLQNNKLIRWMQKHLTITHEYHGSALYLVKEGARVFTPLFVVVALIGITDVMFAVDSIPAIFAVTTDPFIVMSSNIFAVLGLRALYFMLAGMADRFHLLKFGLVAILVFIGAKMLMMDFYHIPVGASLTIVLAFLSVTMVASLYVKPKHTGKH</sequence>
<keyword evidence="7" id="KW-1185">Reference proteome</keyword>
<gene>
    <name evidence="6" type="primary">ygjT</name>
    <name evidence="6" type="ORF">ICHIAU1_10930</name>
</gene>
<organism evidence="6 7">
    <name type="scientific">Fluviibacter phosphoraccumulans</name>
    <dbReference type="NCBI Taxonomy" id="1751046"/>
    <lineage>
        <taxon>Bacteria</taxon>
        <taxon>Pseudomonadati</taxon>
        <taxon>Pseudomonadota</taxon>
        <taxon>Betaproteobacteria</taxon>
        <taxon>Rhodocyclales</taxon>
        <taxon>Fluviibacteraceae</taxon>
        <taxon>Fluviibacter</taxon>
    </lineage>
</organism>
<dbReference type="EMBL" id="AP022345">
    <property type="protein sequence ID" value="BBU68810.1"/>
    <property type="molecule type" value="Genomic_DNA"/>
</dbReference>
<evidence type="ECO:0000256" key="1">
    <source>
        <dbReference type="ARBA" id="ARBA00004141"/>
    </source>
</evidence>
<dbReference type="InterPro" id="IPR005496">
    <property type="entry name" value="Integral_membrane_TerC"/>
</dbReference>
<dbReference type="OrthoDB" id="9783692at2"/>
<evidence type="ECO:0000256" key="2">
    <source>
        <dbReference type="ARBA" id="ARBA00007511"/>
    </source>
</evidence>
<keyword evidence="5" id="KW-0472">Membrane</keyword>
<dbReference type="PANTHER" id="PTHR30238">
    <property type="entry name" value="MEMBRANE BOUND PREDICTED REDOX MODULATOR"/>
    <property type="match status" value="1"/>
</dbReference>
<dbReference type="GO" id="GO:0016020">
    <property type="term" value="C:membrane"/>
    <property type="evidence" value="ECO:0007669"/>
    <property type="project" value="UniProtKB-SubCell"/>
</dbReference>
<dbReference type="Proteomes" id="UP000463961">
    <property type="component" value="Chromosome"/>
</dbReference>
<comment type="subcellular location">
    <subcellularLocation>
        <location evidence="1">Membrane</location>
        <topology evidence="1">Multi-pass membrane protein</topology>
    </subcellularLocation>
</comment>
<evidence type="ECO:0000313" key="7">
    <source>
        <dbReference type="Proteomes" id="UP000463961"/>
    </source>
</evidence>
<keyword evidence="3" id="KW-0812">Transmembrane</keyword>
<comment type="similarity">
    <text evidence="2">Belongs to the TerC family.</text>
</comment>
<name>A0A679HV91_9RHOO</name>